<dbReference type="EMBL" id="NRDI02000001">
    <property type="protein sequence ID" value="KAI1519988.1"/>
    <property type="molecule type" value="Genomic_DNA"/>
</dbReference>
<comment type="caution">
    <text evidence="1">The sequence shown here is derived from an EMBL/GenBank/DDBJ whole genome shotgun (WGS) entry which is preliminary data.</text>
</comment>
<dbReference type="AlphaFoldDB" id="A0A2W1GT68"/>
<proteinExistence type="predicted"/>
<keyword evidence="2" id="KW-1185">Reference proteome</keyword>
<reference evidence="2" key="1">
    <citation type="journal article" date="2022" name="Microb. Genom.">
        <title>A global pangenome for the wheat fungal pathogen Pyrenophora tritici-repentis and prediction of effector protein structural homology.</title>
        <authorList>
            <person name="Moolhuijzen P.M."/>
            <person name="See P.T."/>
            <person name="Shi G."/>
            <person name="Powell H.R."/>
            <person name="Cockram J."/>
            <person name="Jorgensen L.N."/>
            <person name="Benslimane H."/>
            <person name="Strelkov S.E."/>
            <person name="Turner J."/>
            <person name="Liu Z."/>
            <person name="Moffat C.S."/>
        </authorList>
    </citation>
    <scope>NUCLEOTIDE SEQUENCE [LARGE SCALE GENOMIC DNA]</scope>
</reference>
<accession>A0A2W1GT68</accession>
<sequence>MYHLLPLALTNKKMCILAMELYYTKNHFVVQVVRNLNPMFRLSYPNPMVGHWIQNLTLKLNFLSYDNGGFGQRNISSRSGQWKFLLNGFDPDEKCALSAEWYNKLSLKNLKVILYLNDKTCFMKGRLKNLPLDHCRRIARLGFECTSIATKAKNYTFEVTGIQCMTQNGSSFCHGACSKIIVDVLGDMVPTE</sequence>
<name>A0A2W1GT68_9PLEO</name>
<gene>
    <name evidence="1" type="ORF">Ptr86124_000356</name>
</gene>
<evidence type="ECO:0000313" key="2">
    <source>
        <dbReference type="Proteomes" id="UP000249757"/>
    </source>
</evidence>
<organism evidence="1 2">
    <name type="scientific">Pyrenophora tritici-repentis</name>
    <dbReference type="NCBI Taxonomy" id="45151"/>
    <lineage>
        <taxon>Eukaryota</taxon>
        <taxon>Fungi</taxon>
        <taxon>Dikarya</taxon>
        <taxon>Ascomycota</taxon>
        <taxon>Pezizomycotina</taxon>
        <taxon>Dothideomycetes</taxon>
        <taxon>Pleosporomycetidae</taxon>
        <taxon>Pleosporales</taxon>
        <taxon>Pleosporineae</taxon>
        <taxon>Pleosporaceae</taxon>
        <taxon>Pyrenophora</taxon>
    </lineage>
</organism>
<protein>
    <submittedName>
        <fullName evidence="1">Uncharacterized protein</fullName>
    </submittedName>
</protein>
<evidence type="ECO:0000313" key="1">
    <source>
        <dbReference type="EMBL" id="KAI1519988.1"/>
    </source>
</evidence>
<dbReference type="Proteomes" id="UP000249757">
    <property type="component" value="Unassembled WGS sequence"/>
</dbReference>